<dbReference type="GO" id="GO:0004057">
    <property type="term" value="F:arginyl-tRNA--protein transferase activity"/>
    <property type="evidence" value="ECO:0007669"/>
    <property type="project" value="UniProtKB-EC"/>
</dbReference>
<evidence type="ECO:0000256" key="6">
    <source>
        <dbReference type="SAM" id="MobiDB-lite"/>
    </source>
</evidence>
<keyword evidence="3 5" id="KW-0833">Ubl conjugation pathway</keyword>
<dbReference type="Pfam" id="PF04376">
    <property type="entry name" value="ATE_N"/>
    <property type="match status" value="1"/>
</dbReference>
<comment type="catalytic activity">
    <reaction evidence="5">
        <text>an N-terminal L-alpha-aminoacyl-[protein] + L-arginyl-tRNA(Arg) = an N-terminal L-arginyl-L-aminoacyl-[protein] + tRNA(Arg) + H(+)</text>
        <dbReference type="Rhea" id="RHEA:10208"/>
        <dbReference type="Rhea" id="RHEA-COMP:9658"/>
        <dbReference type="Rhea" id="RHEA-COMP:9673"/>
        <dbReference type="Rhea" id="RHEA-COMP:10636"/>
        <dbReference type="Rhea" id="RHEA-COMP:10638"/>
        <dbReference type="ChEBI" id="CHEBI:15378"/>
        <dbReference type="ChEBI" id="CHEBI:78442"/>
        <dbReference type="ChEBI" id="CHEBI:78513"/>
        <dbReference type="ChEBI" id="CHEBI:78597"/>
        <dbReference type="ChEBI" id="CHEBI:83562"/>
        <dbReference type="EC" id="2.3.2.8"/>
    </reaction>
</comment>
<comment type="similarity">
    <text evidence="1 5">Belongs to the R-transferase family.</text>
</comment>
<evidence type="ECO:0000259" key="8">
    <source>
        <dbReference type="Pfam" id="PF04377"/>
    </source>
</evidence>
<dbReference type="Proteomes" id="UP000053477">
    <property type="component" value="Unassembled WGS sequence"/>
</dbReference>
<dbReference type="InterPro" id="IPR017137">
    <property type="entry name" value="Arg-tRNA-P_Trfase_1_euk"/>
</dbReference>
<dbReference type="FunCoup" id="A0A0H2S6B2">
    <property type="interactions" value="663"/>
</dbReference>
<dbReference type="InParanoid" id="A0A0H2S6B2"/>
<evidence type="ECO:0000313" key="10">
    <source>
        <dbReference type="Proteomes" id="UP000053477"/>
    </source>
</evidence>
<evidence type="ECO:0000256" key="5">
    <source>
        <dbReference type="PIRNR" id="PIRNR037207"/>
    </source>
</evidence>
<gene>
    <name evidence="9" type="ORF">SCHPADRAFT_898403</name>
</gene>
<evidence type="ECO:0000256" key="4">
    <source>
        <dbReference type="ARBA" id="ARBA00023315"/>
    </source>
</evidence>
<dbReference type="GO" id="GO:0005737">
    <property type="term" value="C:cytoplasm"/>
    <property type="evidence" value="ECO:0007669"/>
    <property type="project" value="TreeGrafter"/>
</dbReference>
<feature type="region of interest" description="Disordered" evidence="6">
    <location>
        <begin position="102"/>
        <end position="127"/>
    </location>
</feature>
<dbReference type="Pfam" id="PF04377">
    <property type="entry name" value="ATE_C"/>
    <property type="match status" value="1"/>
</dbReference>
<dbReference type="PIRSF" id="PIRSF037207">
    <property type="entry name" value="ATE1_euk"/>
    <property type="match status" value="1"/>
</dbReference>
<feature type="domain" description="N-end rule aminoacyl transferase C-terminal" evidence="8">
    <location>
        <begin position="164"/>
        <end position="308"/>
    </location>
</feature>
<comment type="function">
    <text evidence="5">Involved in the post-translational conjugation of arginine to the N-terminal aspartate or glutamate of a protein. This arginylation is required for degradation of the protein via the ubiquitin pathway.</text>
</comment>
<dbReference type="InterPro" id="IPR030700">
    <property type="entry name" value="N-end_Aminoacyl_Trfase"/>
</dbReference>
<proteinExistence type="inferred from homology"/>
<feature type="domain" description="N-end aminoacyl transferase N-terminal" evidence="7">
    <location>
        <begin position="17"/>
        <end position="89"/>
    </location>
</feature>
<name>A0A0H2S6B2_9AGAM</name>
<dbReference type="STRING" id="27342.A0A0H2S6B2"/>
<dbReference type="InterPro" id="IPR007472">
    <property type="entry name" value="N-end_Aminoacyl_Trfase_C"/>
</dbReference>
<dbReference type="PANTHER" id="PTHR21367:SF1">
    <property type="entry name" value="ARGINYL-TRNA--PROTEIN TRANSFERASE 1"/>
    <property type="match status" value="1"/>
</dbReference>
<evidence type="ECO:0000256" key="1">
    <source>
        <dbReference type="ARBA" id="ARBA00009991"/>
    </source>
</evidence>
<dbReference type="EMBL" id="KQ085884">
    <property type="protein sequence ID" value="KLO19830.1"/>
    <property type="molecule type" value="Genomic_DNA"/>
</dbReference>
<evidence type="ECO:0000256" key="2">
    <source>
        <dbReference type="ARBA" id="ARBA00022679"/>
    </source>
</evidence>
<reference evidence="9 10" key="1">
    <citation type="submission" date="2015-04" db="EMBL/GenBank/DDBJ databases">
        <title>Complete genome sequence of Schizopora paradoxa KUC8140, a cosmopolitan wood degrader in East Asia.</title>
        <authorList>
            <consortium name="DOE Joint Genome Institute"/>
            <person name="Min B."/>
            <person name="Park H."/>
            <person name="Jang Y."/>
            <person name="Kim J.-J."/>
            <person name="Kim K.H."/>
            <person name="Pangilinan J."/>
            <person name="Lipzen A."/>
            <person name="Riley R."/>
            <person name="Grigoriev I.V."/>
            <person name="Spatafora J.W."/>
            <person name="Choi I.-G."/>
        </authorList>
    </citation>
    <scope>NUCLEOTIDE SEQUENCE [LARGE SCALE GENOMIC DNA]</scope>
    <source>
        <strain evidence="9 10">KUC8140</strain>
    </source>
</reference>
<evidence type="ECO:0000256" key="3">
    <source>
        <dbReference type="ARBA" id="ARBA00022786"/>
    </source>
</evidence>
<keyword evidence="2 5" id="KW-0808">Transferase</keyword>
<dbReference type="InterPro" id="IPR007471">
    <property type="entry name" value="N-end_Aminoacyl_Trfase_N"/>
</dbReference>
<keyword evidence="4 5" id="KW-0012">Acyltransferase</keyword>
<keyword evidence="10" id="KW-1185">Reference proteome</keyword>
<protein>
    <recommendedName>
        <fullName evidence="5">Arginyl-tRNA--protein transferase 1</fullName>
        <shortName evidence="5">Arginyltransferase 1</shortName>
        <shortName evidence="5">R-transferase 1</shortName>
        <ecNumber evidence="5">2.3.2.8</ecNumber>
    </recommendedName>
    <alternativeName>
        <fullName evidence="5">Arginine-tRNA--protein transferase 1</fullName>
    </alternativeName>
</protein>
<dbReference type="OrthoDB" id="74183at2759"/>
<dbReference type="EC" id="2.3.2.8" evidence="5"/>
<organism evidence="9 10">
    <name type="scientific">Schizopora paradoxa</name>
    <dbReference type="NCBI Taxonomy" id="27342"/>
    <lineage>
        <taxon>Eukaryota</taxon>
        <taxon>Fungi</taxon>
        <taxon>Dikarya</taxon>
        <taxon>Basidiomycota</taxon>
        <taxon>Agaricomycotina</taxon>
        <taxon>Agaricomycetes</taxon>
        <taxon>Hymenochaetales</taxon>
        <taxon>Schizoporaceae</taxon>
        <taxon>Schizopora</taxon>
    </lineage>
</organism>
<dbReference type="PANTHER" id="PTHR21367">
    <property type="entry name" value="ARGININE-TRNA-PROTEIN TRANSFERASE 1"/>
    <property type="match status" value="1"/>
</dbReference>
<evidence type="ECO:0000313" key="9">
    <source>
        <dbReference type="EMBL" id="KLO19830.1"/>
    </source>
</evidence>
<evidence type="ECO:0000259" key="7">
    <source>
        <dbReference type="Pfam" id="PF04376"/>
    </source>
</evidence>
<sequence>MTEQLVAIHPEGYSSNSCVYCQKSSSDSSVTVGMYPSRMSCLFYQAIIDRGWVRSGEYCYKPDMRRTCCPQYTIRLDVGEFSPSRGQRKAVHRWNRYVSLGKKNGGSAETSNGANPSKRKKTTTSSSPFSLVKSLHAAEASSVIENSTTYRFEVTIEPSSMSDEKFELYSKYQADVHRDFDQTKSKFQAFLVNSPLEYSPIPYTKEPPDYLPSNYGTYHQLYHLDGKLIAMSILDILPFCVASTYFIYDTAYERFSLGTLSALREAALVKEIQEHGAMEMKYLYMGYYVPASRKMRYKGDFSPSYLLDPEQYSWHLLKPLVPMFDKYRYVSFANPVHSLEGHDMPVLEPPPEISDDDASEIWTWYEYDDWKPLKDSVYWEEPSQELTLLRTIEYLGVDLAKKSSFMFSE</sequence>
<dbReference type="AlphaFoldDB" id="A0A0H2S6B2"/>
<accession>A0A0H2S6B2</accession>